<dbReference type="EMBL" id="JAKLJA010000001">
    <property type="protein sequence ID" value="MCG5071867.1"/>
    <property type="molecule type" value="Genomic_DNA"/>
</dbReference>
<evidence type="ECO:0000256" key="3">
    <source>
        <dbReference type="ARBA" id="ARBA00012756"/>
    </source>
</evidence>
<dbReference type="PIRSF" id="PIRSF001084">
    <property type="entry name" value="B-galactosidase"/>
    <property type="match status" value="1"/>
</dbReference>
<dbReference type="InterPro" id="IPR013780">
    <property type="entry name" value="Glyco_hydro_b"/>
</dbReference>
<dbReference type="InterPro" id="IPR017853">
    <property type="entry name" value="GH"/>
</dbReference>
<dbReference type="InterPro" id="IPR029062">
    <property type="entry name" value="Class_I_gatase-like"/>
</dbReference>
<evidence type="ECO:0000256" key="10">
    <source>
        <dbReference type="PIRSR" id="PIRSR001084-2"/>
    </source>
</evidence>
<feature type="domain" description="Glycoside hydrolase family 42 N-terminal" evidence="11">
    <location>
        <begin position="6"/>
        <end position="390"/>
    </location>
</feature>
<keyword evidence="14" id="KW-1185">Reference proteome</keyword>
<keyword evidence="6" id="KW-0862">Zinc</keyword>
<dbReference type="GO" id="GO:0004565">
    <property type="term" value="F:beta-galactosidase activity"/>
    <property type="evidence" value="ECO:0007669"/>
    <property type="project" value="UniProtKB-EC"/>
</dbReference>
<evidence type="ECO:0000256" key="7">
    <source>
        <dbReference type="ARBA" id="ARBA00023295"/>
    </source>
</evidence>
<name>A0A9X1RLQ9_9BURK</name>
<dbReference type="PANTHER" id="PTHR36447">
    <property type="entry name" value="BETA-GALACTOSIDASE GANA"/>
    <property type="match status" value="1"/>
</dbReference>
<dbReference type="AlphaFoldDB" id="A0A9X1RLQ9"/>
<dbReference type="GO" id="GO:0005975">
    <property type="term" value="P:carbohydrate metabolic process"/>
    <property type="evidence" value="ECO:0007669"/>
    <property type="project" value="InterPro"/>
</dbReference>
<comment type="catalytic activity">
    <reaction evidence="1 8">
        <text>Hydrolysis of terminal non-reducing beta-D-galactose residues in beta-D-galactosides.</text>
        <dbReference type="EC" id="3.2.1.23"/>
    </reaction>
</comment>
<dbReference type="GO" id="GO:0009341">
    <property type="term" value="C:beta-galactosidase complex"/>
    <property type="evidence" value="ECO:0007669"/>
    <property type="project" value="InterPro"/>
</dbReference>
<organism evidence="13 14">
    <name type="scientific">Paraburkholderia tagetis</name>
    <dbReference type="NCBI Taxonomy" id="2913261"/>
    <lineage>
        <taxon>Bacteria</taxon>
        <taxon>Pseudomonadati</taxon>
        <taxon>Pseudomonadota</taxon>
        <taxon>Betaproteobacteria</taxon>
        <taxon>Burkholderiales</taxon>
        <taxon>Burkholderiaceae</taxon>
        <taxon>Paraburkholderia</taxon>
    </lineage>
</organism>
<dbReference type="GO" id="GO:0046872">
    <property type="term" value="F:metal ion binding"/>
    <property type="evidence" value="ECO:0007669"/>
    <property type="project" value="UniProtKB-KW"/>
</dbReference>
<dbReference type="Proteomes" id="UP001139308">
    <property type="component" value="Unassembled WGS sequence"/>
</dbReference>
<keyword evidence="7 8" id="KW-0326">Glycosidase</keyword>
<dbReference type="RefSeq" id="WP_238461651.1">
    <property type="nucleotide sequence ID" value="NZ_JAKLJA010000001.1"/>
</dbReference>
<comment type="caution">
    <text evidence="13">The sequence shown here is derived from an EMBL/GenBank/DDBJ whole genome shotgun (WGS) entry which is preliminary data.</text>
</comment>
<comment type="similarity">
    <text evidence="2 8">Belongs to the glycosyl hydrolase 42 family.</text>
</comment>
<evidence type="ECO:0000256" key="8">
    <source>
        <dbReference type="PIRNR" id="PIRNR001084"/>
    </source>
</evidence>
<evidence type="ECO:0000256" key="9">
    <source>
        <dbReference type="PIRSR" id="PIRSR001084-1"/>
    </source>
</evidence>
<dbReference type="EC" id="3.2.1.23" evidence="3 8"/>
<feature type="domain" description="Beta-galactosidase trimerisation" evidence="12">
    <location>
        <begin position="407"/>
        <end position="617"/>
    </location>
</feature>
<evidence type="ECO:0000256" key="2">
    <source>
        <dbReference type="ARBA" id="ARBA00005940"/>
    </source>
</evidence>
<feature type="binding site" evidence="10">
    <location>
        <position position="321"/>
    </location>
    <ligand>
        <name>substrate</name>
    </ligand>
</feature>
<evidence type="ECO:0000313" key="14">
    <source>
        <dbReference type="Proteomes" id="UP001139308"/>
    </source>
</evidence>
<feature type="binding site" evidence="10">
    <location>
        <position position="103"/>
    </location>
    <ligand>
        <name>substrate</name>
    </ligand>
</feature>
<dbReference type="Pfam" id="PF08532">
    <property type="entry name" value="Glyco_hydro_42M"/>
    <property type="match status" value="1"/>
</dbReference>
<evidence type="ECO:0000259" key="11">
    <source>
        <dbReference type="Pfam" id="PF02449"/>
    </source>
</evidence>
<evidence type="ECO:0000259" key="12">
    <source>
        <dbReference type="Pfam" id="PF08532"/>
    </source>
</evidence>
<keyword evidence="4" id="KW-0479">Metal-binding</keyword>
<protein>
    <recommendedName>
        <fullName evidence="3 8">Beta-galactosidase</fullName>
        <shortName evidence="8">Beta-gal</shortName>
        <ecNumber evidence="3 8">3.2.1.23</ecNumber>
    </recommendedName>
</protein>
<dbReference type="SUPFAM" id="SSF51011">
    <property type="entry name" value="Glycosyl hydrolase domain"/>
    <property type="match status" value="1"/>
</dbReference>
<dbReference type="InterPro" id="IPR003476">
    <property type="entry name" value="Glyco_hydro_42"/>
</dbReference>
<dbReference type="SUPFAM" id="SSF52317">
    <property type="entry name" value="Class I glutamine amidotransferase-like"/>
    <property type="match status" value="1"/>
</dbReference>
<feature type="active site" description="Nucleophile" evidence="9">
    <location>
        <position position="313"/>
    </location>
</feature>
<sequence length="684" mass="76494">MRLGVCYYPEHWPEAMWKDDAARMKALGIEQVRIGEFAWSRIEPSSGEFDWGWLDRAIDTLGAAGLKVVMCTPTATPPKWLVDRHPEILPTGADGRPRAFGSRRHYDFSSPAYHEASKRICEAVAQRYGKHPAVAYWQTDNEYGCHNTVVSYSEAAVKRFREWLQARYGSIGALNTAWGTVFWSMEYRAFDEVDAPIGTVTEAHPSHRLDYRRFASDEVQRYNRMQVDIIRAHSPGRPIAHNFMQLFTEFDHYKVAADLDVATWDSYPLGALEEQWFAPAIKARYLRTGHPDFASFNHDVYRGMSKLPFWVMEQQPGPVNWAHWNPAPLPGMVRLWSWEAFAHGAGCVSFFRWRQAPFAQEQMHAGLNTPDDRLDLGGAEAARVAEEIRAVLADSQADANASIETPVALVFDYEAKWLFEVQPQGADFHYPRFAVEYYSALRALGFDVDIVPVHAPLDGYKLIVVPPLPVVPDDFAQRLADSGAQIILGPRTGSKTTDLQIPPNLPPGPLAALLPMRVWRVESLRPNMTEPVTFSADASGQKREGRARHWRDLIDLDAGLDTPSDTNLDATASEIRATFGDGHPAYVQHGAVHYLASLFDDATTEALFARIAREAGLASTPLGDAVRVSRRGGLTWVFNYGPGTHHIAATIPDDAFVIGTREIEPQGVVAYRTPRTFDTPSHTA</sequence>
<accession>A0A9X1RLQ9</accession>
<dbReference type="CDD" id="cd03143">
    <property type="entry name" value="A4_beta-galactosidase_middle_domain"/>
    <property type="match status" value="1"/>
</dbReference>
<dbReference type="Gene3D" id="2.60.40.1180">
    <property type="entry name" value="Golgi alpha-mannosidase II"/>
    <property type="match status" value="1"/>
</dbReference>
<dbReference type="Pfam" id="PF02449">
    <property type="entry name" value="Glyco_hydro_42"/>
    <property type="match status" value="1"/>
</dbReference>
<evidence type="ECO:0000256" key="5">
    <source>
        <dbReference type="ARBA" id="ARBA00022801"/>
    </source>
</evidence>
<dbReference type="InterPro" id="IPR013529">
    <property type="entry name" value="Glyco_hydro_42_N"/>
</dbReference>
<dbReference type="Gene3D" id="3.40.50.880">
    <property type="match status" value="1"/>
</dbReference>
<feature type="active site" description="Proton donor" evidence="9">
    <location>
        <position position="142"/>
    </location>
</feature>
<evidence type="ECO:0000256" key="6">
    <source>
        <dbReference type="ARBA" id="ARBA00022833"/>
    </source>
</evidence>
<reference evidence="13" key="1">
    <citation type="submission" date="2022-01" db="EMBL/GenBank/DDBJ databases">
        <title>Genome sequence and assembly of Parabukholderia sp. RG36.</title>
        <authorList>
            <person name="Chhetri G."/>
        </authorList>
    </citation>
    <scope>NUCLEOTIDE SEQUENCE</scope>
    <source>
        <strain evidence="13">RG36</strain>
    </source>
</reference>
<evidence type="ECO:0000256" key="1">
    <source>
        <dbReference type="ARBA" id="ARBA00001412"/>
    </source>
</evidence>
<dbReference type="InterPro" id="IPR013738">
    <property type="entry name" value="Beta_galactosidase_Trimer"/>
</dbReference>
<evidence type="ECO:0000313" key="13">
    <source>
        <dbReference type="EMBL" id="MCG5071867.1"/>
    </source>
</evidence>
<dbReference type="SUPFAM" id="SSF51445">
    <property type="entry name" value="(Trans)glycosidases"/>
    <property type="match status" value="1"/>
</dbReference>
<dbReference type="PANTHER" id="PTHR36447:SF2">
    <property type="entry name" value="BETA-GALACTOSIDASE YESZ"/>
    <property type="match status" value="1"/>
</dbReference>
<evidence type="ECO:0000256" key="4">
    <source>
        <dbReference type="ARBA" id="ARBA00022723"/>
    </source>
</evidence>
<keyword evidence="5 8" id="KW-0378">Hydrolase</keyword>
<gene>
    <name evidence="13" type="ORF">L5014_00585</name>
</gene>
<feature type="binding site" evidence="10">
    <location>
        <position position="141"/>
    </location>
    <ligand>
        <name>substrate</name>
    </ligand>
</feature>
<dbReference type="Gene3D" id="3.20.20.80">
    <property type="entry name" value="Glycosidases"/>
    <property type="match status" value="1"/>
</dbReference>
<proteinExistence type="inferred from homology"/>